<dbReference type="Proteomes" id="UP000574390">
    <property type="component" value="Unassembled WGS sequence"/>
</dbReference>
<protein>
    <submittedName>
        <fullName evidence="2">Uncharacterized protein</fullName>
    </submittedName>
</protein>
<evidence type="ECO:0000313" key="5">
    <source>
        <dbReference type="Proteomes" id="UP000574390"/>
    </source>
</evidence>
<dbReference type="EMBL" id="JABANM010016947">
    <property type="protein sequence ID" value="KAF4728617.1"/>
    <property type="molecule type" value="Genomic_DNA"/>
</dbReference>
<evidence type="ECO:0000256" key="1">
    <source>
        <dbReference type="SAM" id="MobiDB-lite"/>
    </source>
</evidence>
<evidence type="ECO:0000313" key="3">
    <source>
        <dbReference type="EMBL" id="KAF4728617.1"/>
    </source>
</evidence>
<name>A0A7J6RYZ9_PEROL</name>
<gene>
    <name evidence="3" type="ORF">FOZ62_028907</name>
    <name evidence="2" type="ORF">FOZ63_004589</name>
</gene>
<keyword evidence="4" id="KW-1185">Reference proteome</keyword>
<dbReference type="EMBL" id="JABANO010022105">
    <property type="protein sequence ID" value="KAF4725723.1"/>
    <property type="molecule type" value="Genomic_DNA"/>
</dbReference>
<proteinExistence type="predicted"/>
<dbReference type="AlphaFoldDB" id="A0A7J6RYZ9"/>
<feature type="region of interest" description="Disordered" evidence="1">
    <location>
        <begin position="1"/>
        <end position="31"/>
    </location>
</feature>
<evidence type="ECO:0000313" key="2">
    <source>
        <dbReference type="EMBL" id="KAF4725723.1"/>
    </source>
</evidence>
<feature type="compositionally biased region" description="Basic and acidic residues" evidence="1">
    <location>
        <begin position="9"/>
        <end position="25"/>
    </location>
</feature>
<feature type="non-terminal residue" evidence="2">
    <location>
        <position position="184"/>
    </location>
</feature>
<comment type="caution">
    <text evidence="2">The sequence shown here is derived from an EMBL/GenBank/DDBJ whole genome shotgun (WGS) entry which is preliminary data.</text>
</comment>
<dbReference type="Proteomes" id="UP000553632">
    <property type="component" value="Unassembled WGS sequence"/>
</dbReference>
<accession>A0A7J6RYZ9</accession>
<organism evidence="2 4">
    <name type="scientific">Perkinsus olseni</name>
    <name type="common">Perkinsus atlanticus</name>
    <dbReference type="NCBI Taxonomy" id="32597"/>
    <lineage>
        <taxon>Eukaryota</taxon>
        <taxon>Sar</taxon>
        <taxon>Alveolata</taxon>
        <taxon>Perkinsozoa</taxon>
        <taxon>Perkinsea</taxon>
        <taxon>Perkinsida</taxon>
        <taxon>Perkinsidae</taxon>
        <taxon>Perkinsus</taxon>
    </lineage>
</organism>
<reference evidence="4 5" key="1">
    <citation type="submission" date="2020-04" db="EMBL/GenBank/DDBJ databases">
        <title>Perkinsus olseni comparative genomics.</title>
        <authorList>
            <person name="Bogema D.R."/>
        </authorList>
    </citation>
    <scope>NUCLEOTIDE SEQUENCE [LARGE SCALE GENOMIC DNA]</scope>
    <source>
        <strain evidence="3">ATCC PRA-205</strain>
        <strain evidence="2 4">ATCC PRA-207</strain>
    </source>
</reference>
<sequence length="184" mass="20011">MPKSPRPGARSDDGTKEVSHSAEKARPKRGSFGLALQAASRITEVDITRFGDNSRTENTQKKYKNVHEKYFELNRAAAKEGRYAIGGDIRMLAGVTEASDQGIITGMVTGIAALLRVSELLALQVRNVKLVYEGSSGPRAEIYIACSKTDQLWQGATVAVGLSGWVGAGSEDSRIFPYERKEFT</sequence>
<evidence type="ECO:0000313" key="4">
    <source>
        <dbReference type="Proteomes" id="UP000553632"/>
    </source>
</evidence>